<dbReference type="STRING" id="1884261.A0A5C3QWB1"/>
<proteinExistence type="predicted"/>
<keyword evidence="5" id="KW-1185">Reference proteome</keyword>
<protein>
    <recommendedName>
        <fullName evidence="3">BZIP domain-containing protein</fullName>
    </recommendedName>
</protein>
<evidence type="ECO:0000256" key="1">
    <source>
        <dbReference type="SAM" id="Coils"/>
    </source>
</evidence>
<evidence type="ECO:0000256" key="2">
    <source>
        <dbReference type="SAM" id="MobiDB-lite"/>
    </source>
</evidence>
<evidence type="ECO:0000313" key="5">
    <source>
        <dbReference type="Proteomes" id="UP000305067"/>
    </source>
</evidence>
<dbReference type="GO" id="GO:0003700">
    <property type="term" value="F:DNA-binding transcription factor activity"/>
    <property type="evidence" value="ECO:0007669"/>
    <property type="project" value="InterPro"/>
</dbReference>
<dbReference type="InterPro" id="IPR004827">
    <property type="entry name" value="bZIP"/>
</dbReference>
<feature type="compositionally biased region" description="Polar residues" evidence="2">
    <location>
        <begin position="71"/>
        <end position="83"/>
    </location>
</feature>
<dbReference type="Gene3D" id="1.20.5.170">
    <property type="match status" value="1"/>
</dbReference>
<organism evidence="4 5">
    <name type="scientific">Pterulicium gracile</name>
    <dbReference type="NCBI Taxonomy" id="1884261"/>
    <lineage>
        <taxon>Eukaryota</taxon>
        <taxon>Fungi</taxon>
        <taxon>Dikarya</taxon>
        <taxon>Basidiomycota</taxon>
        <taxon>Agaricomycotina</taxon>
        <taxon>Agaricomycetes</taxon>
        <taxon>Agaricomycetidae</taxon>
        <taxon>Agaricales</taxon>
        <taxon>Pleurotineae</taxon>
        <taxon>Pterulaceae</taxon>
        <taxon>Pterulicium</taxon>
    </lineage>
</organism>
<dbReference type="SUPFAM" id="SSF57959">
    <property type="entry name" value="Leucine zipper domain"/>
    <property type="match status" value="1"/>
</dbReference>
<dbReference type="InterPro" id="IPR046347">
    <property type="entry name" value="bZIP_sf"/>
</dbReference>
<reference evidence="4 5" key="1">
    <citation type="journal article" date="2019" name="Nat. Ecol. Evol.">
        <title>Megaphylogeny resolves global patterns of mushroom evolution.</title>
        <authorList>
            <person name="Varga T."/>
            <person name="Krizsan K."/>
            <person name="Foldi C."/>
            <person name="Dima B."/>
            <person name="Sanchez-Garcia M."/>
            <person name="Sanchez-Ramirez S."/>
            <person name="Szollosi G.J."/>
            <person name="Szarkandi J.G."/>
            <person name="Papp V."/>
            <person name="Albert L."/>
            <person name="Andreopoulos W."/>
            <person name="Angelini C."/>
            <person name="Antonin V."/>
            <person name="Barry K.W."/>
            <person name="Bougher N.L."/>
            <person name="Buchanan P."/>
            <person name="Buyck B."/>
            <person name="Bense V."/>
            <person name="Catcheside P."/>
            <person name="Chovatia M."/>
            <person name="Cooper J."/>
            <person name="Damon W."/>
            <person name="Desjardin D."/>
            <person name="Finy P."/>
            <person name="Geml J."/>
            <person name="Haridas S."/>
            <person name="Hughes K."/>
            <person name="Justo A."/>
            <person name="Karasinski D."/>
            <person name="Kautmanova I."/>
            <person name="Kiss B."/>
            <person name="Kocsube S."/>
            <person name="Kotiranta H."/>
            <person name="LaButti K.M."/>
            <person name="Lechner B.E."/>
            <person name="Liimatainen K."/>
            <person name="Lipzen A."/>
            <person name="Lukacs Z."/>
            <person name="Mihaltcheva S."/>
            <person name="Morgado L.N."/>
            <person name="Niskanen T."/>
            <person name="Noordeloos M.E."/>
            <person name="Ohm R.A."/>
            <person name="Ortiz-Santana B."/>
            <person name="Ovrebo C."/>
            <person name="Racz N."/>
            <person name="Riley R."/>
            <person name="Savchenko A."/>
            <person name="Shiryaev A."/>
            <person name="Soop K."/>
            <person name="Spirin V."/>
            <person name="Szebenyi C."/>
            <person name="Tomsovsky M."/>
            <person name="Tulloss R.E."/>
            <person name="Uehling J."/>
            <person name="Grigoriev I.V."/>
            <person name="Vagvolgyi C."/>
            <person name="Papp T."/>
            <person name="Martin F.M."/>
            <person name="Miettinen O."/>
            <person name="Hibbett D.S."/>
            <person name="Nagy L.G."/>
        </authorList>
    </citation>
    <scope>NUCLEOTIDE SEQUENCE [LARGE SCALE GENOMIC DNA]</scope>
    <source>
        <strain evidence="4 5">CBS 309.79</strain>
    </source>
</reference>
<dbReference type="SMART" id="SM00338">
    <property type="entry name" value="BRLZ"/>
    <property type="match status" value="1"/>
</dbReference>
<feature type="coiled-coil region" evidence="1">
    <location>
        <begin position="153"/>
        <end position="180"/>
    </location>
</feature>
<name>A0A5C3QWB1_9AGAR</name>
<dbReference type="EMBL" id="ML178815">
    <property type="protein sequence ID" value="TFL06313.1"/>
    <property type="molecule type" value="Genomic_DNA"/>
</dbReference>
<gene>
    <name evidence="4" type="ORF">BDV98DRAFT_559205</name>
</gene>
<feature type="region of interest" description="Disordered" evidence="2">
    <location>
        <begin position="208"/>
        <end position="250"/>
    </location>
</feature>
<dbReference type="PROSITE" id="PS50217">
    <property type="entry name" value="BZIP"/>
    <property type="match status" value="1"/>
</dbReference>
<evidence type="ECO:0000259" key="3">
    <source>
        <dbReference type="PROSITE" id="PS50217"/>
    </source>
</evidence>
<feature type="domain" description="BZIP" evidence="3">
    <location>
        <begin position="126"/>
        <end position="179"/>
    </location>
</feature>
<dbReference type="CDD" id="cd14705">
    <property type="entry name" value="bZIP_Zip1"/>
    <property type="match status" value="1"/>
</dbReference>
<accession>A0A5C3QWB1</accession>
<dbReference type="Pfam" id="PF07716">
    <property type="entry name" value="bZIP_2"/>
    <property type="match status" value="1"/>
</dbReference>
<dbReference type="PROSITE" id="PS00036">
    <property type="entry name" value="BZIP_BASIC"/>
    <property type="match status" value="1"/>
</dbReference>
<evidence type="ECO:0000313" key="4">
    <source>
        <dbReference type="EMBL" id="TFL06313.1"/>
    </source>
</evidence>
<feature type="compositionally biased region" description="Low complexity" evidence="2">
    <location>
        <begin position="92"/>
        <end position="115"/>
    </location>
</feature>
<sequence>MSGNNSSQRPQDPQAALQQQLLLHALAVASGTYPQSAPPPFQQYPVGSSSNHAGPAYPVPTALPPLIDRNGSYSPWGSSQQQPFHPFMFGLPPQAQAAQPSTSSEASASTSHSPQNAGPPVDVGDEKRRRNTEASARFRVKKKLKTVHLQRGIDDLTGRADDLEREAAELRRENSWLKEIVMLKGGHISPEDLHTSNQPPRRLTNALWSMAAELPRPTSQPEESREGADEEGDEQADSPGSSKRKIDRAS</sequence>
<dbReference type="OrthoDB" id="1939598at2759"/>
<dbReference type="Proteomes" id="UP000305067">
    <property type="component" value="Unassembled WGS sequence"/>
</dbReference>
<feature type="region of interest" description="Disordered" evidence="2">
    <location>
        <begin position="31"/>
        <end position="139"/>
    </location>
</feature>
<dbReference type="AlphaFoldDB" id="A0A5C3QWB1"/>
<keyword evidence="1" id="KW-0175">Coiled coil</keyword>